<sequence>MQTLKNFEILAFFLSLLFHVSFLQELETNVANNIGSENQTVVVNNNESKIRSVTNRMLVNVRCAFYQKAVIPMTRMFNLSITVPSDIPAQCPQIQNSLIINVNTTENETEIESLESINEKMENSAEMPIEEDQSDVEKFEDDNKNNDIVTGTSIN</sequence>
<evidence type="ECO:0000313" key="3">
    <source>
        <dbReference type="EMBL" id="KAH9517601.1"/>
    </source>
</evidence>
<name>A0A922L4J9_DERFA</name>
<keyword evidence="4" id="KW-1185">Reference proteome</keyword>
<evidence type="ECO:0000256" key="1">
    <source>
        <dbReference type="SAM" id="MobiDB-lite"/>
    </source>
</evidence>
<reference evidence="3" key="2">
    <citation type="journal article" date="2022" name="Res Sq">
        <title>Comparative Genomics Reveals Insights into the Divergent Evolution of Astigmatic Mites and Household Pest Adaptations.</title>
        <authorList>
            <person name="Xiong Q."/>
            <person name="Wan A.T.-Y."/>
            <person name="Liu X.-Y."/>
            <person name="Fung C.S.-H."/>
            <person name="Xiao X."/>
            <person name="Malainual N."/>
            <person name="Hou J."/>
            <person name="Wang L."/>
            <person name="Wang M."/>
            <person name="Yang K."/>
            <person name="Cui Y."/>
            <person name="Leung E."/>
            <person name="Nong W."/>
            <person name="Shin S.-K."/>
            <person name="Au S."/>
            <person name="Jeong K.Y."/>
            <person name="Chew F.T."/>
            <person name="Hui J."/>
            <person name="Leung T.F."/>
            <person name="Tungtrongchitr A."/>
            <person name="Zhong N."/>
            <person name="Liu Z."/>
            <person name="Tsui S."/>
        </authorList>
    </citation>
    <scope>NUCLEOTIDE SEQUENCE</scope>
    <source>
        <strain evidence="3">Derf</strain>
        <tissue evidence="3">Whole organism</tissue>
    </source>
</reference>
<feature type="region of interest" description="Disordered" evidence="1">
    <location>
        <begin position="123"/>
        <end position="155"/>
    </location>
</feature>
<proteinExistence type="predicted"/>
<dbReference type="Proteomes" id="UP000790347">
    <property type="component" value="Unassembled WGS sequence"/>
</dbReference>
<evidence type="ECO:0000313" key="4">
    <source>
        <dbReference type="Proteomes" id="UP000790347"/>
    </source>
</evidence>
<gene>
    <name evidence="3" type="ORF">DERF_008259</name>
</gene>
<evidence type="ECO:0000256" key="2">
    <source>
        <dbReference type="SAM" id="SignalP"/>
    </source>
</evidence>
<reference evidence="3" key="1">
    <citation type="submission" date="2013-05" db="EMBL/GenBank/DDBJ databases">
        <authorList>
            <person name="Yim A.K.Y."/>
            <person name="Chan T.F."/>
            <person name="Ji K.M."/>
            <person name="Liu X.Y."/>
            <person name="Zhou J.W."/>
            <person name="Li R.Q."/>
            <person name="Yang K.Y."/>
            <person name="Li J."/>
            <person name="Li M."/>
            <person name="Law P.T.W."/>
            <person name="Wu Y.L."/>
            <person name="Cai Z.L."/>
            <person name="Qin H."/>
            <person name="Bao Y."/>
            <person name="Leung R.K.K."/>
            <person name="Ng P.K.S."/>
            <person name="Zou J."/>
            <person name="Zhong X.J."/>
            <person name="Ran P.X."/>
            <person name="Zhong N.S."/>
            <person name="Liu Z.G."/>
            <person name="Tsui S.K.W."/>
        </authorList>
    </citation>
    <scope>NUCLEOTIDE SEQUENCE</scope>
    <source>
        <strain evidence="3">Derf</strain>
        <tissue evidence="3">Whole organism</tissue>
    </source>
</reference>
<accession>A0A922L4J9</accession>
<comment type="caution">
    <text evidence="3">The sequence shown here is derived from an EMBL/GenBank/DDBJ whole genome shotgun (WGS) entry which is preliminary data.</text>
</comment>
<organism evidence="3 4">
    <name type="scientific">Dermatophagoides farinae</name>
    <name type="common">American house dust mite</name>
    <dbReference type="NCBI Taxonomy" id="6954"/>
    <lineage>
        <taxon>Eukaryota</taxon>
        <taxon>Metazoa</taxon>
        <taxon>Ecdysozoa</taxon>
        <taxon>Arthropoda</taxon>
        <taxon>Chelicerata</taxon>
        <taxon>Arachnida</taxon>
        <taxon>Acari</taxon>
        <taxon>Acariformes</taxon>
        <taxon>Sarcoptiformes</taxon>
        <taxon>Astigmata</taxon>
        <taxon>Psoroptidia</taxon>
        <taxon>Analgoidea</taxon>
        <taxon>Pyroglyphidae</taxon>
        <taxon>Dermatophagoidinae</taxon>
        <taxon>Dermatophagoides</taxon>
    </lineage>
</organism>
<feature type="signal peptide" evidence="2">
    <location>
        <begin position="1"/>
        <end position="23"/>
    </location>
</feature>
<feature type="chain" id="PRO_5037127264" evidence="2">
    <location>
        <begin position="24"/>
        <end position="155"/>
    </location>
</feature>
<feature type="compositionally biased region" description="Polar residues" evidence="1">
    <location>
        <begin position="146"/>
        <end position="155"/>
    </location>
</feature>
<dbReference type="AlphaFoldDB" id="A0A922L4J9"/>
<protein>
    <submittedName>
        <fullName evidence="3">Uncharacterized protein</fullName>
    </submittedName>
</protein>
<feature type="compositionally biased region" description="Basic and acidic residues" evidence="1">
    <location>
        <begin position="135"/>
        <end position="145"/>
    </location>
</feature>
<keyword evidence="2" id="KW-0732">Signal</keyword>
<dbReference type="EMBL" id="ASGP02000003">
    <property type="protein sequence ID" value="KAH9517601.1"/>
    <property type="molecule type" value="Genomic_DNA"/>
</dbReference>